<organism evidence="2 3">
    <name type="scientific">Arthrobacter vasquezii</name>
    <dbReference type="NCBI Taxonomy" id="2977629"/>
    <lineage>
        <taxon>Bacteria</taxon>
        <taxon>Bacillati</taxon>
        <taxon>Actinomycetota</taxon>
        <taxon>Actinomycetes</taxon>
        <taxon>Micrococcales</taxon>
        <taxon>Micrococcaceae</taxon>
        <taxon>Arthrobacter</taxon>
    </lineage>
</organism>
<accession>A0ABT6CTH5</accession>
<comment type="caution">
    <text evidence="2">The sequence shown here is derived from an EMBL/GenBank/DDBJ whole genome shotgun (WGS) entry which is preliminary data.</text>
</comment>
<evidence type="ECO:0000259" key="1">
    <source>
        <dbReference type="Pfam" id="PF04230"/>
    </source>
</evidence>
<dbReference type="Pfam" id="PF04230">
    <property type="entry name" value="PS_pyruv_trans"/>
    <property type="match status" value="1"/>
</dbReference>
<dbReference type="Proteomes" id="UP001220456">
    <property type="component" value="Unassembled WGS sequence"/>
</dbReference>
<evidence type="ECO:0000313" key="3">
    <source>
        <dbReference type="Proteomes" id="UP001220456"/>
    </source>
</evidence>
<sequence length="397" mass="42638">MQPELLYLVSPAGNPNFGDEFIAASWLKYLSATRPEADVWLDCPQPGLAQVLFDGMHPRLRITNTLWRLTHDNANLPPDESRATVRARVIGLGSPAYDLGLLKLREATSLHLLGGGYINGNWEHHAALIHSMRAVQEITSAPLFATGQGLMPAIASERGAQTLFEGFAHVSARDDASARAYGIDLGLDDAFLGAAETRSGALPGLYVCIQNDTVDAGAFDQAVQFARTRAIEARQEGTAVFYVEAIPGGDRVGFEKLSDIIPEDHFIPFSRIWSEGLPVASDQVWLTSRFHFHLLASAAGARGVAFAMKEGYYDVKHQSLVSLGSGWTVAGPGQEPAFPAPSGALVDKLPALAASKRTEAAKMYLAGVDATATSSSFRGDTSSKATFATRLRSRLAR</sequence>
<protein>
    <submittedName>
        <fullName evidence="2">Polysaccharide pyruvyl transferase family protein</fullName>
    </submittedName>
</protein>
<proteinExistence type="predicted"/>
<dbReference type="EMBL" id="JAROKN010000009">
    <property type="protein sequence ID" value="MDF9277367.1"/>
    <property type="molecule type" value="Genomic_DNA"/>
</dbReference>
<dbReference type="GO" id="GO:0016740">
    <property type="term" value="F:transferase activity"/>
    <property type="evidence" value="ECO:0007669"/>
    <property type="project" value="UniProtKB-KW"/>
</dbReference>
<keyword evidence="3" id="KW-1185">Reference proteome</keyword>
<name>A0ABT6CTH5_9MICC</name>
<reference evidence="2 3" key="1">
    <citation type="journal article" date="2023" name="Int. J. Syst. Evol. Microbiol.">
        <title>Arthrobacter vasquezii sp. nov., isolated from a soil sample from Union Glacier, Antarctica.</title>
        <authorList>
            <person name="Valenzuela-Ibaceta F."/>
            <person name="Carrasco V."/>
            <person name="Lagos-Moraga S."/>
            <person name="Dietz-Vargas C."/>
            <person name="Navarro C.A."/>
            <person name="Perez-Donoso J.M."/>
        </authorList>
    </citation>
    <scope>NUCLEOTIDE SEQUENCE [LARGE SCALE GENOMIC DNA]</scope>
    <source>
        <strain evidence="2 3">EH-1B-1</strain>
    </source>
</reference>
<gene>
    <name evidence="2" type="ORF">P4U43_06115</name>
</gene>
<feature type="domain" description="Polysaccharide pyruvyl transferase" evidence="1">
    <location>
        <begin position="16"/>
        <end position="307"/>
    </location>
</feature>
<evidence type="ECO:0000313" key="2">
    <source>
        <dbReference type="EMBL" id="MDF9277367.1"/>
    </source>
</evidence>
<keyword evidence="2" id="KW-0808">Transferase</keyword>
<dbReference type="RefSeq" id="WP_277357920.1">
    <property type="nucleotide sequence ID" value="NZ_JAROKN010000009.1"/>
</dbReference>
<dbReference type="InterPro" id="IPR007345">
    <property type="entry name" value="Polysacch_pyruvyl_Trfase"/>
</dbReference>